<organism evidence="5 6">
    <name type="scientific">Solemya pervernicosa gill symbiont</name>
    <dbReference type="NCBI Taxonomy" id="642797"/>
    <lineage>
        <taxon>Bacteria</taxon>
        <taxon>Pseudomonadati</taxon>
        <taxon>Pseudomonadota</taxon>
        <taxon>Gammaproteobacteria</taxon>
        <taxon>sulfur-oxidizing symbionts</taxon>
    </lineage>
</organism>
<dbReference type="Gene3D" id="2.40.50.90">
    <property type="match status" value="1"/>
</dbReference>
<dbReference type="PROSITE" id="PS50830">
    <property type="entry name" value="TNASE_3"/>
    <property type="match status" value="1"/>
</dbReference>
<dbReference type="GO" id="GO:0016787">
    <property type="term" value="F:hydrolase activity"/>
    <property type="evidence" value="ECO:0007669"/>
    <property type="project" value="UniProtKB-KW"/>
</dbReference>
<feature type="domain" description="TNase-like" evidence="4">
    <location>
        <begin position="51"/>
        <end position="180"/>
    </location>
</feature>
<gene>
    <name evidence="5" type="ORF">BOW53_09845</name>
</gene>
<evidence type="ECO:0000313" key="5">
    <source>
        <dbReference type="EMBL" id="OOZ39896.1"/>
    </source>
</evidence>
<comment type="caution">
    <text evidence="5">The sequence shown here is derived from an EMBL/GenBank/DDBJ whole genome shotgun (WGS) entry which is preliminary data.</text>
</comment>
<dbReference type="Pfam" id="PF00565">
    <property type="entry name" value="SNase"/>
    <property type="match status" value="1"/>
</dbReference>
<accession>A0A1T2L4N6</accession>
<dbReference type="PANTHER" id="PTHR12302">
    <property type="entry name" value="EBNA2 BINDING PROTEIN P100"/>
    <property type="match status" value="1"/>
</dbReference>
<dbReference type="PANTHER" id="PTHR12302:SF3">
    <property type="entry name" value="SERINE_THREONINE-PROTEIN KINASE 31"/>
    <property type="match status" value="1"/>
</dbReference>
<dbReference type="Proteomes" id="UP000191110">
    <property type="component" value="Unassembled WGS sequence"/>
</dbReference>
<protein>
    <recommendedName>
        <fullName evidence="4">TNase-like domain-containing protein</fullName>
    </recommendedName>
</protein>
<dbReference type="InterPro" id="IPR035437">
    <property type="entry name" value="SNase_OB-fold_sf"/>
</dbReference>
<dbReference type="EMBL" id="MPRL01000039">
    <property type="protein sequence ID" value="OOZ39896.1"/>
    <property type="molecule type" value="Genomic_DNA"/>
</dbReference>
<evidence type="ECO:0000259" key="4">
    <source>
        <dbReference type="PROSITE" id="PS50830"/>
    </source>
</evidence>
<dbReference type="Pfam" id="PF13511">
    <property type="entry name" value="DUF4124"/>
    <property type="match status" value="1"/>
</dbReference>
<keyword evidence="3" id="KW-0378">Hydrolase</keyword>
<reference evidence="5 6" key="1">
    <citation type="submission" date="2016-11" db="EMBL/GenBank/DDBJ databases">
        <title>Mixed transmission modes and dynamic genome evolution in an obligate animal-bacterial symbiosis.</title>
        <authorList>
            <person name="Russell S.L."/>
            <person name="Corbett-Detig R.B."/>
            <person name="Cavanaugh C.M."/>
        </authorList>
    </citation>
    <scope>NUCLEOTIDE SEQUENCE [LARGE SCALE GENOMIC DNA]</scope>
    <source>
        <strain evidence="5">Sveles-Q1</strain>
    </source>
</reference>
<sequence>MRTTALLLLLTLTATINAEIYRWRDSSGQLHFGDRPTSGAEQVTLPGIDLERSRYPLDKVIDGDTIRLKDGRSVRLLGINAPEVAHHNSPAQSGGDAAREALVALLPEKSVILEFDRERHDHYDRLLAHLFNDDGENINSKLLRQGIVYQVARPPNLKYADDYRSAEQQARREQLGIWMLDEYQLTPASGADKFRNSFRRLTTQLISIKKRRKYSEVEFEGPLTARIENSLLEQLMAAVPGLRQPGTPLVIRGWVGTRSGIPSIKITHASQFESTQ</sequence>
<dbReference type="InterPro" id="IPR025392">
    <property type="entry name" value="DUF4124"/>
</dbReference>
<dbReference type="SUPFAM" id="SSF50199">
    <property type="entry name" value="Staphylococcal nuclease"/>
    <property type="match status" value="1"/>
</dbReference>
<dbReference type="InterPro" id="IPR016071">
    <property type="entry name" value="Staphylococal_nuclease_OB-fold"/>
</dbReference>
<name>A0A1T2L4N6_9GAMM</name>
<evidence type="ECO:0000256" key="2">
    <source>
        <dbReference type="ARBA" id="ARBA00022759"/>
    </source>
</evidence>
<keyword evidence="2" id="KW-0255">Endonuclease</keyword>
<proteinExistence type="predicted"/>
<dbReference type="OrthoDB" id="6867997at2"/>
<evidence type="ECO:0000256" key="3">
    <source>
        <dbReference type="ARBA" id="ARBA00022801"/>
    </source>
</evidence>
<dbReference type="RefSeq" id="WP_078483911.1">
    <property type="nucleotide sequence ID" value="NZ_MPRL01000039.1"/>
</dbReference>
<dbReference type="GO" id="GO:0004519">
    <property type="term" value="F:endonuclease activity"/>
    <property type="evidence" value="ECO:0007669"/>
    <property type="project" value="UniProtKB-KW"/>
</dbReference>
<evidence type="ECO:0000313" key="6">
    <source>
        <dbReference type="Proteomes" id="UP000191110"/>
    </source>
</evidence>
<evidence type="ECO:0000256" key="1">
    <source>
        <dbReference type="ARBA" id="ARBA00022722"/>
    </source>
</evidence>
<dbReference type="SMART" id="SM00318">
    <property type="entry name" value="SNc"/>
    <property type="match status" value="1"/>
</dbReference>
<keyword evidence="6" id="KW-1185">Reference proteome</keyword>
<dbReference type="AlphaFoldDB" id="A0A1T2L4N6"/>
<keyword evidence="1" id="KW-0540">Nuclease</keyword>